<name>A0A254TJ53_9BURK</name>
<keyword evidence="4" id="KW-1185">Reference proteome</keyword>
<feature type="domain" description="2TM" evidence="2">
    <location>
        <begin position="10"/>
        <end position="82"/>
    </location>
</feature>
<protein>
    <recommendedName>
        <fullName evidence="2">2TM domain-containing protein</fullName>
    </recommendedName>
</protein>
<organism evidence="3 4">
    <name type="scientific">Noviherbaspirillum denitrificans</name>
    <dbReference type="NCBI Taxonomy" id="1968433"/>
    <lineage>
        <taxon>Bacteria</taxon>
        <taxon>Pseudomonadati</taxon>
        <taxon>Pseudomonadota</taxon>
        <taxon>Betaproteobacteria</taxon>
        <taxon>Burkholderiales</taxon>
        <taxon>Oxalobacteraceae</taxon>
        <taxon>Noviherbaspirillum</taxon>
    </lineage>
</organism>
<keyword evidence="1" id="KW-0812">Transmembrane</keyword>
<feature type="transmembrane region" description="Helical" evidence="1">
    <location>
        <begin position="47"/>
        <end position="67"/>
    </location>
</feature>
<keyword evidence="1" id="KW-0472">Membrane</keyword>
<sequence length="89" mass="10287">MEHSPAYTIARRRVERKIGFRIHLAVYLAVNTGLVLVNFLFTPARIWAFWPMLGWGIGLLFHGLAVSQHGAAWKQRMIENELNKLQKTE</sequence>
<evidence type="ECO:0000313" key="4">
    <source>
        <dbReference type="Proteomes" id="UP000197535"/>
    </source>
</evidence>
<evidence type="ECO:0000256" key="1">
    <source>
        <dbReference type="SAM" id="Phobius"/>
    </source>
</evidence>
<dbReference type="RefSeq" id="WP_088709474.1">
    <property type="nucleotide sequence ID" value="NZ_LSTO01000001.1"/>
</dbReference>
<comment type="caution">
    <text evidence="3">The sequence shown here is derived from an EMBL/GenBank/DDBJ whole genome shotgun (WGS) entry which is preliminary data.</text>
</comment>
<dbReference type="InterPro" id="IPR025698">
    <property type="entry name" value="2TM_dom"/>
</dbReference>
<dbReference type="AlphaFoldDB" id="A0A254TJ53"/>
<feature type="transmembrane region" description="Helical" evidence="1">
    <location>
        <begin position="20"/>
        <end position="41"/>
    </location>
</feature>
<dbReference type="EMBL" id="LSTO01000001">
    <property type="protein sequence ID" value="OWW22659.1"/>
    <property type="molecule type" value="Genomic_DNA"/>
</dbReference>
<gene>
    <name evidence="3" type="ORF">AYR66_27315</name>
</gene>
<dbReference type="OrthoDB" id="21915at2"/>
<proteinExistence type="predicted"/>
<evidence type="ECO:0000313" key="3">
    <source>
        <dbReference type="EMBL" id="OWW22659.1"/>
    </source>
</evidence>
<reference evidence="3 4" key="1">
    <citation type="submission" date="2016-02" db="EMBL/GenBank/DDBJ databases">
        <authorList>
            <person name="Wen L."/>
            <person name="He K."/>
            <person name="Yang H."/>
        </authorList>
    </citation>
    <scope>NUCLEOTIDE SEQUENCE [LARGE SCALE GENOMIC DNA]</scope>
    <source>
        <strain evidence="3 4">TSA40</strain>
    </source>
</reference>
<dbReference type="Proteomes" id="UP000197535">
    <property type="component" value="Unassembled WGS sequence"/>
</dbReference>
<dbReference type="Pfam" id="PF13239">
    <property type="entry name" value="2TM"/>
    <property type="match status" value="1"/>
</dbReference>
<accession>A0A254TJ53</accession>
<evidence type="ECO:0000259" key="2">
    <source>
        <dbReference type="Pfam" id="PF13239"/>
    </source>
</evidence>
<keyword evidence="1" id="KW-1133">Transmembrane helix</keyword>